<dbReference type="PATRIC" id="fig|1423735.3.peg.312"/>
<accession>A0A0R1W2R8</accession>
<sequence>MASTTLWLSQDPTKLAQYQQEISASPITASVRQFVGENEIRLSTWLTSHHEKNAQKQQPSDTAIALNDFSATATQTANDTATQDESQTETATPIESIVIGRRLASDYTYSFAKATPEPVRSVFLAAVKEYNDTGLVSLVPGALTDDQNHIVFGTYLQRENPQQGTLELGRGGPQIIVSYQLFASQAINHGTANLNIAHPVAIAQSVAVHELGHALGLDHSNDRHSVMYPINQGLSQLTSADFNSLRQIYQH</sequence>
<dbReference type="STRING" id="1423735.FC15_GL000306"/>
<evidence type="ECO:0000313" key="7">
    <source>
        <dbReference type="EMBL" id="KRM08700.1"/>
    </source>
</evidence>
<dbReference type="AlphaFoldDB" id="A0A0R1W2R8"/>
<feature type="domain" description="Peptidase metallopeptidase" evidence="6">
    <location>
        <begin position="100"/>
        <end position="251"/>
    </location>
</feature>
<evidence type="ECO:0000256" key="5">
    <source>
        <dbReference type="ARBA" id="ARBA00023049"/>
    </source>
</evidence>
<keyword evidence="1 7" id="KW-0645">Protease</keyword>
<name>A0A0R1W2R8_9LACO</name>
<evidence type="ECO:0000256" key="1">
    <source>
        <dbReference type="ARBA" id="ARBA00022670"/>
    </source>
</evidence>
<keyword evidence="8" id="KW-1185">Reference proteome</keyword>
<dbReference type="GO" id="GO:0008270">
    <property type="term" value="F:zinc ion binding"/>
    <property type="evidence" value="ECO:0007669"/>
    <property type="project" value="InterPro"/>
</dbReference>
<comment type="caution">
    <text evidence="7">The sequence shown here is derived from an EMBL/GenBank/DDBJ whole genome shotgun (WGS) entry which is preliminary data.</text>
</comment>
<evidence type="ECO:0000256" key="2">
    <source>
        <dbReference type="ARBA" id="ARBA00022723"/>
    </source>
</evidence>
<organism evidence="7 8">
    <name type="scientific">Lapidilactobacillus concavus DSM 17758</name>
    <dbReference type="NCBI Taxonomy" id="1423735"/>
    <lineage>
        <taxon>Bacteria</taxon>
        <taxon>Bacillati</taxon>
        <taxon>Bacillota</taxon>
        <taxon>Bacilli</taxon>
        <taxon>Lactobacillales</taxon>
        <taxon>Lactobacillaceae</taxon>
        <taxon>Lapidilactobacillus</taxon>
    </lineage>
</organism>
<gene>
    <name evidence="7" type="ORF">FC15_GL000306</name>
</gene>
<evidence type="ECO:0000256" key="3">
    <source>
        <dbReference type="ARBA" id="ARBA00022801"/>
    </source>
</evidence>
<dbReference type="InterPro" id="IPR006026">
    <property type="entry name" value="Peptidase_Metallo"/>
</dbReference>
<dbReference type="GO" id="GO:0006508">
    <property type="term" value="P:proteolysis"/>
    <property type="evidence" value="ECO:0007669"/>
    <property type="project" value="UniProtKB-KW"/>
</dbReference>
<evidence type="ECO:0000256" key="4">
    <source>
        <dbReference type="ARBA" id="ARBA00022833"/>
    </source>
</evidence>
<dbReference type="GO" id="GO:0004222">
    <property type="term" value="F:metalloendopeptidase activity"/>
    <property type="evidence" value="ECO:0007669"/>
    <property type="project" value="InterPro"/>
</dbReference>
<evidence type="ECO:0000259" key="6">
    <source>
        <dbReference type="SMART" id="SM00235"/>
    </source>
</evidence>
<keyword evidence="4" id="KW-0862">Zinc</keyword>
<keyword evidence="2" id="KW-0479">Metal-binding</keyword>
<keyword evidence="3" id="KW-0378">Hydrolase</keyword>
<protein>
    <submittedName>
        <fullName evidence="7">Zn-dependent protease</fullName>
    </submittedName>
</protein>
<dbReference type="SUPFAM" id="SSF55486">
    <property type="entry name" value="Metalloproteases ('zincins'), catalytic domain"/>
    <property type="match status" value="1"/>
</dbReference>
<proteinExistence type="predicted"/>
<keyword evidence="5" id="KW-0482">Metalloprotease</keyword>
<dbReference type="GO" id="GO:0031012">
    <property type="term" value="C:extracellular matrix"/>
    <property type="evidence" value="ECO:0007669"/>
    <property type="project" value="InterPro"/>
</dbReference>
<dbReference type="Proteomes" id="UP000051315">
    <property type="component" value="Unassembled WGS sequence"/>
</dbReference>
<dbReference type="EMBL" id="AZFX01000078">
    <property type="protein sequence ID" value="KRM08700.1"/>
    <property type="molecule type" value="Genomic_DNA"/>
</dbReference>
<dbReference type="Gene3D" id="3.40.390.10">
    <property type="entry name" value="Collagenase (Catalytic Domain)"/>
    <property type="match status" value="1"/>
</dbReference>
<evidence type="ECO:0000313" key="8">
    <source>
        <dbReference type="Proteomes" id="UP000051315"/>
    </source>
</evidence>
<dbReference type="InterPro" id="IPR024079">
    <property type="entry name" value="MetalloPept_cat_dom_sf"/>
</dbReference>
<dbReference type="Pfam" id="PF00413">
    <property type="entry name" value="Peptidase_M10"/>
    <property type="match status" value="1"/>
</dbReference>
<dbReference type="PANTHER" id="PTHR10201">
    <property type="entry name" value="MATRIX METALLOPROTEINASE"/>
    <property type="match status" value="1"/>
</dbReference>
<reference evidence="7 8" key="1">
    <citation type="journal article" date="2015" name="Genome Announc.">
        <title>Expanding the biotechnology potential of lactobacilli through comparative genomics of 213 strains and associated genera.</title>
        <authorList>
            <person name="Sun Z."/>
            <person name="Harris H.M."/>
            <person name="McCann A."/>
            <person name="Guo C."/>
            <person name="Argimon S."/>
            <person name="Zhang W."/>
            <person name="Yang X."/>
            <person name="Jeffery I.B."/>
            <person name="Cooney J.C."/>
            <person name="Kagawa T.F."/>
            <person name="Liu W."/>
            <person name="Song Y."/>
            <person name="Salvetti E."/>
            <person name="Wrobel A."/>
            <person name="Rasinkangas P."/>
            <person name="Parkhill J."/>
            <person name="Rea M.C."/>
            <person name="O'Sullivan O."/>
            <person name="Ritari J."/>
            <person name="Douillard F.P."/>
            <person name="Paul Ross R."/>
            <person name="Yang R."/>
            <person name="Briner A.E."/>
            <person name="Felis G.E."/>
            <person name="de Vos W.M."/>
            <person name="Barrangou R."/>
            <person name="Klaenhammer T.R."/>
            <person name="Caufield P.W."/>
            <person name="Cui Y."/>
            <person name="Zhang H."/>
            <person name="O'Toole P.W."/>
        </authorList>
    </citation>
    <scope>NUCLEOTIDE SEQUENCE [LARGE SCALE GENOMIC DNA]</scope>
    <source>
        <strain evidence="7 8">DSM 17758</strain>
    </source>
</reference>
<dbReference type="SMART" id="SM00235">
    <property type="entry name" value="ZnMc"/>
    <property type="match status" value="1"/>
</dbReference>
<dbReference type="InterPro" id="IPR001818">
    <property type="entry name" value="Pept_M10_metallopeptidase"/>
</dbReference>
<dbReference type="PANTHER" id="PTHR10201:SF323">
    <property type="entry name" value="MATRIX METALLOPROTEINASE-21"/>
    <property type="match status" value="1"/>
</dbReference>